<reference evidence="1 2" key="1">
    <citation type="submission" date="2016-10" db="EMBL/GenBank/DDBJ databases">
        <authorList>
            <person name="Varghese N."/>
            <person name="Submissions S."/>
        </authorList>
    </citation>
    <scope>NUCLEOTIDE SEQUENCE [LARGE SCALE GENOMIC DNA]</scope>
    <source>
        <strain evidence="1 2">NLAE-zl-C224</strain>
    </source>
</reference>
<dbReference type="EMBL" id="FNGL01000017">
    <property type="protein sequence ID" value="SDL29194.1"/>
    <property type="molecule type" value="Genomic_DNA"/>
</dbReference>
<protein>
    <submittedName>
        <fullName evidence="1">Uncharacterized protein</fullName>
    </submittedName>
</protein>
<proteinExistence type="predicted"/>
<keyword evidence="2" id="KW-1185">Reference proteome</keyword>
<sequence length="59" mass="7221">MLTFLRGHRTIDRGHRTIDRGQLTEDRGQRTMKEDFLPLRYRKSYIVDIIENGKWRMEN</sequence>
<accession>A0ABY0QMQ8</accession>
<organism evidence="1 2">
    <name type="scientific">Clostridium cochlearium</name>
    <dbReference type="NCBI Taxonomy" id="1494"/>
    <lineage>
        <taxon>Bacteria</taxon>
        <taxon>Bacillati</taxon>
        <taxon>Bacillota</taxon>
        <taxon>Clostridia</taxon>
        <taxon>Eubacteriales</taxon>
        <taxon>Clostridiaceae</taxon>
        <taxon>Clostridium</taxon>
    </lineage>
</organism>
<dbReference type="Proteomes" id="UP000198811">
    <property type="component" value="Unassembled WGS sequence"/>
</dbReference>
<evidence type="ECO:0000313" key="1">
    <source>
        <dbReference type="EMBL" id="SDL29194.1"/>
    </source>
</evidence>
<comment type="caution">
    <text evidence="1">The sequence shown here is derived from an EMBL/GenBank/DDBJ whole genome shotgun (WGS) entry which is preliminary data.</text>
</comment>
<dbReference type="RefSeq" id="WP_089866882.1">
    <property type="nucleotide sequence ID" value="NZ_FNGL01000017.1"/>
</dbReference>
<name>A0ABY0QMQ8_CLOCO</name>
<evidence type="ECO:0000313" key="2">
    <source>
        <dbReference type="Proteomes" id="UP000198811"/>
    </source>
</evidence>
<gene>
    <name evidence="1" type="ORF">SAMN05216497_1179</name>
</gene>